<dbReference type="Pfam" id="PF00931">
    <property type="entry name" value="NB-ARC"/>
    <property type="match status" value="1"/>
</dbReference>
<feature type="non-terminal residue" evidence="2">
    <location>
        <position position="174"/>
    </location>
</feature>
<reference evidence="2" key="1">
    <citation type="journal article" date="2021" name="Nat. Commun.">
        <title>Genetic determinants of endophytism in the Arabidopsis root mycobiome.</title>
        <authorList>
            <person name="Mesny F."/>
            <person name="Miyauchi S."/>
            <person name="Thiergart T."/>
            <person name="Pickel B."/>
            <person name="Atanasova L."/>
            <person name="Karlsson M."/>
            <person name="Huettel B."/>
            <person name="Barry K.W."/>
            <person name="Haridas S."/>
            <person name="Chen C."/>
            <person name="Bauer D."/>
            <person name="Andreopoulos W."/>
            <person name="Pangilinan J."/>
            <person name="LaButti K."/>
            <person name="Riley R."/>
            <person name="Lipzen A."/>
            <person name="Clum A."/>
            <person name="Drula E."/>
            <person name="Henrissat B."/>
            <person name="Kohler A."/>
            <person name="Grigoriev I.V."/>
            <person name="Martin F.M."/>
            <person name="Hacquard S."/>
        </authorList>
    </citation>
    <scope>NUCLEOTIDE SEQUENCE</scope>
    <source>
        <strain evidence="2">MPI-CAGE-AT-0147</strain>
    </source>
</reference>
<gene>
    <name evidence="2" type="ORF">EDB81DRAFT_699210</name>
</gene>
<keyword evidence="2" id="KW-0378">Hydrolase</keyword>
<evidence type="ECO:0000313" key="3">
    <source>
        <dbReference type="Proteomes" id="UP000738349"/>
    </source>
</evidence>
<dbReference type="SUPFAM" id="SSF52540">
    <property type="entry name" value="P-loop containing nucleoside triphosphate hydrolases"/>
    <property type="match status" value="1"/>
</dbReference>
<dbReference type="EMBL" id="JAGMUV010000021">
    <property type="protein sequence ID" value="KAH7124782.1"/>
    <property type="molecule type" value="Genomic_DNA"/>
</dbReference>
<dbReference type="Proteomes" id="UP000738349">
    <property type="component" value="Unassembled WGS sequence"/>
</dbReference>
<evidence type="ECO:0000313" key="2">
    <source>
        <dbReference type="EMBL" id="KAH7124782.1"/>
    </source>
</evidence>
<dbReference type="GO" id="GO:0043531">
    <property type="term" value="F:ADP binding"/>
    <property type="evidence" value="ECO:0007669"/>
    <property type="project" value="InterPro"/>
</dbReference>
<dbReference type="InterPro" id="IPR002182">
    <property type="entry name" value="NB-ARC"/>
</dbReference>
<dbReference type="GO" id="GO:0016787">
    <property type="term" value="F:hydrolase activity"/>
    <property type="evidence" value="ECO:0007669"/>
    <property type="project" value="UniProtKB-KW"/>
</dbReference>
<keyword evidence="3" id="KW-1185">Reference proteome</keyword>
<accession>A0A9P9DTL1</accession>
<organism evidence="2 3">
    <name type="scientific">Dactylonectria macrodidyma</name>
    <dbReference type="NCBI Taxonomy" id="307937"/>
    <lineage>
        <taxon>Eukaryota</taxon>
        <taxon>Fungi</taxon>
        <taxon>Dikarya</taxon>
        <taxon>Ascomycota</taxon>
        <taxon>Pezizomycotina</taxon>
        <taxon>Sordariomycetes</taxon>
        <taxon>Hypocreomycetidae</taxon>
        <taxon>Hypocreales</taxon>
        <taxon>Nectriaceae</taxon>
        <taxon>Dactylonectria</taxon>
    </lineage>
</organism>
<dbReference type="AlphaFoldDB" id="A0A9P9DTL1"/>
<evidence type="ECO:0000259" key="1">
    <source>
        <dbReference type="Pfam" id="PF00931"/>
    </source>
</evidence>
<dbReference type="PANTHER" id="PTHR46082">
    <property type="entry name" value="ATP/GTP-BINDING PROTEIN-RELATED"/>
    <property type="match status" value="1"/>
</dbReference>
<dbReference type="Gene3D" id="3.40.50.300">
    <property type="entry name" value="P-loop containing nucleotide triphosphate hydrolases"/>
    <property type="match status" value="1"/>
</dbReference>
<protein>
    <submittedName>
        <fullName evidence="2">P-loop containing nucleoside triphosphate hydrolase protein</fullName>
    </submittedName>
</protein>
<dbReference type="InterPro" id="IPR053137">
    <property type="entry name" value="NLR-like"/>
</dbReference>
<dbReference type="OrthoDB" id="626167at2759"/>
<name>A0A9P9DTL1_9HYPO</name>
<dbReference type="PANTHER" id="PTHR46082:SF6">
    <property type="entry name" value="AAA+ ATPASE DOMAIN-CONTAINING PROTEIN-RELATED"/>
    <property type="match status" value="1"/>
</dbReference>
<feature type="domain" description="NB-ARC" evidence="1">
    <location>
        <begin position="31"/>
        <end position="161"/>
    </location>
</feature>
<dbReference type="InterPro" id="IPR027417">
    <property type="entry name" value="P-loop_NTPase"/>
</dbReference>
<comment type="caution">
    <text evidence="2">The sequence shown here is derived from an EMBL/GenBank/DDBJ whole genome shotgun (WGS) entry which is preliminary data.</text>
</comment>
<sequence length="174" mass="19298">MVPLGRNKGFVGRASILNQLLRRIPPSADLDDCQWTVIEGLGGVGKTQVVLEAAYRVRDEYPDCSVFWVPAVNYISFENAYCDIGQKLKVQGIEEDKADVKALVKAALTREMGSWLLVIDNADDMQLLFGDSGISDYLPFNPIGSILFTTRNHEVTVRLDVSTDYTDHLSGTNQ</sequence>
<proteinExistence type="predicted"/>